<comment type="caution">
    <text evidence="2">The sequence shown here is derived from an EMBL/GenBank/DDBJ whole genome shotgun (WGS) entry which is preliminary data.</text>
</comment>
<organism evidence="2 3">
    <name type="scientific">Rotaria sordida</name>
    <dbReference type="NCBI Taxonomy" id="392033"/>
    <lineage>
        <taxon>Eukaryota</taxon>
        <taxon>Metazoa</taxon>
        <taxon>Spiralia</taxon>
        <taxon>Gnathifera</taxon>
        <taxon>Rotifera</taxon>
        <taxon>Eurotatoria</taxon>
        <taxon>Bdelloidea</taxon>
        <taxon>Philodinida</taxon>
        <taxon>Philodinidae</taxon>
        <taxon>Rotaria</taxon>
    </lineage>
</organism>
<evidence type="ECO:0000259" key="1">
    <source>
        <dbReference type="PROSITE" id="PS50011"/>
    </source>
</evidence>
<dbReference type="GO" id="GO:0004672">
    <property type="term" value="F:protein kinase activity"/>
    <property type="evidence" value="ECO:0007669"/>
    <property type="project" value="InterPro"/>
</dbReference>
<sequence>MERMEGGELFTRIVERKVNPYTERDAARYISMLVQAVAHLHSMDMAHRDLKPENLLFTSKENDAILKLTDFGFAKEVNSATDIQRRGDDVQLKIFGPEASRIAKKRAAKKRDAERKNE</sequence>
<dbReference type="Gene3D" id="1.10.510.10">
    <property type="entry name" value="Transferase(Phosphotransferase) domain 1"/>
    <property type="match status" value="1"/>
</dbReference>
<dbReference type="Proteomes" id="UP000663864">
    <property type="component" value="Unassembled WGS sequence"/>
</dbReference>
<dbReference type="PROSITE" id="PS50011">
    <property type="entry name" value="PROTEIN_KINASE_DOM"/>
    <property type="match status" value="1"/>
</dbReference>
<evidence type="ECO:0000313" key="3">
    <source>
        <dbReference type="Proteomes" id="UP000663864"/>
    </source>
</evidence>
<evidence type="ECO:0000313" key="2">
    <source>
        <dbReference type="EMBL" id="CAF1449038.1"/>
    </source>
</evidence>
<dbReference type="PANTHER" id="PTHR24347">
    <property type="entry name" value="SERINE/THREONINE-PROTEIN KINASE"/>
    <property type="match status" value="1"/>
</dbReference>
<dbReference type="InterPro" id="IPR000719">
    <property type="entry name" value="Prot_kinase_dom"/>
</dbReference>
<dbReference type="SMART" id="SM00220">
    <property type="entry name" value="S_TKc"/>
    <property type="match status" value="1"/>
</dbReference>
<dbReference type="InterPro" id="IPR011009">
    <property type="entry name" value="Kinase-like_dom_sf"/>
</dbReference>
<proteinExistence type="predicted"/>
<dbReference type="InterPro" id="IPR008271">
    <property type="entry name" value="Ser/Thr_kinase_AS"/>
</dbReference>
<dbReference type="SUPFAM" id="SSF56112">
    <property type="entry name" value="Protein kinase-like (PK-like)"/>
    <property type="match status" value="1"/>
</dbReference>
<protein>
    <recommendedName>
        <fullName evidence="1">Protein kinase domain-containing protein</fullName>
    </recommendedName>
</protein>
<dbReference type="EMBL" id="CAJNOT010004899">
    <property type="protein sequence ID" value="CAF1449038.1"/>
    <property type="molecule type" value="Genomic_DNA"/>
</dbReference>
<gene>
    <name evidence="2" type="ORF">ZHD862_LOCUS35184</name>
</gene>
<dbReference type="Pfam" id="PF00069">
    <property type="entry name" value="Pkinase"/>
    <property type="match status" value="1"/>
</dbReference>
<name>A0A815PG98_9BILA</name>
<dbReference type="AlphaFoldDB" id="A0A815PG98"/>
<dbReference type="PROSITE" id="PS00108">
    <property type="entry name" value="PROTEIN_KINASE_ST"/>
    <property type="match status" value="1"/>
</dbReference>
<feature type="domain" description="Protein kinase" evidence="1">
    <location>
        <begin position="1"/>
        <end position="118"/>
    </location>
</feature>
<accession>A0A815PG98</accession>
<dbReference type="GO" id="GO:0005524">
    <property type="term" value="F:ATP binding"/>
    <property type="evidence" value="ECO:0007669"/>
    <property type="project" value="InterPro"/>
</dbReference>
<reference evidence="2" key="1">
    <citation type="submission" date="2021-02" db="EMBL/GenBank/DDBJ databases">
        <authorList>
            <person name="Nowell W R."/>
        </authorList>
    </citation>
    <scope>NUCLEOTIDE SEQUENCE</scope>
</reference>